<evidence type="ECO:0000256" key="3">
    <source>
        <dbReference type="ARBA" id="ARBA00010600"/>
    </source>
</evidence>
<dbReference type="GO" id="GO:0005789">
    <property type="term" value="C:endoplasmic reticulum membrane"/>
    <property type="evidence" value="ECO:0007669"/>
    <property type="project" value="UniProtKB-SubCell"/>
</dbReference>
<evidence type="ECO:0000256" key="11">
    <source>
        <dbReference type="ARBA" id="ARBA00023136"/>
    </source>
</evidence>
<dbReference type="InterPro" id="IPR016900">
    <property type="entry name" value="Alg10"/>
</dbReference>
<comment type="subcellular location">
    <subcellularLocation>
        <location evidence="1">Endoplasmic reticulum membrane</location>
        <topology evidence="1">Multi-pass membrane protein</topology>
    </subcellularLocation>
</comment>
<keyword evidence="8 14" id="KW-0812">Transmembrane</keyword>
<comment type="similarity">
    <text evidence="3">Belongs to the ALG10 glucosyltransferase family.</text>
</comment>
<dbReference type="EC" id="2.4.1.256" evidence="4"/>
<keyword evidence="7" id="KW-0808">Transferase</keyword>
<name>A0AAV1LRH1_9NEOP</name>
<feature type="transmembrane region" description="Helical" evidence="14">
    <location>
        <begin position="6"/>
        <end position="25"/>
    </location>
</feature>
<evidence type="ECO:0000256" key="7">
    <source>
        <dbReference type="ARBA" id="ARBA00022679"/>
    </source>
</evidence>
<evidence type="ECO:0000256" key="10">
    <source>
        <dbReference type="ARBA" id="ARBA00022989"/>
    </source>
</evidence>
<evidence type="ECO:0000256" key="13">
    <source>
        <dbReference type="ARBA" id="ARBA00048064"/>
    </source>
</evidence>
<comment type="function">
    <text evidence="12">Dol-P-Glc:Glc(2)Man(9)GlcNAc(2)-PP-Dol alpha-1,2-glucosyltransferase that operates in the biosynthetic pathway of dolichol-linked oligosaccharides, the glycan precursors employed in protein asparagine (N)-glycosylation. The assembly of dolichol-linked oligosaccharides begins on the cytosolic side of the endoplasmic reticulum membrane and finishes in its lumen. The sequential addition of sugars to dolichol pyrophosphate produces dolichol-linked oligosaccharides containing fourteen sugars, including two GlcNAcs, nine mannoses and three glucoses. Once assembled, the oligosaccharide is transferred from the lipid to nascent proteins by oligosaccharyltransferases. In the lumen of the endoplasmic reticulum, adds the third and last glucose residue from dolichyl phosphate glucose (Dol-P-Glc) onto the lipid-linked oligosaccharide intermediate Glc(2)Man(9)GlcNAc(2)-PP-Dol to produce Glc(3)Man(9)GlcNAc(2)-PP-Dol.</text>
</comment>
<evidence type="ECO:0000256" key="2">
    <source>
        <dbReference type="ARBA" id="ARBA00004922"/>
    </source>
</evidence>
<evidence type="ECO:0000256" key="1">
    <source>
        <dbReference type="ARBA" id="ARBA00004477"/>
    </source>
</evidence>
<gene>
    <name evidence="15" type="ORF">PARMNEM_LOCUS17059</name>
</gene>
<organism evidence="15 16">
    <name type="scientific">Parnassius mnemosyne</name>
    <name type="common">clouded apollo</name>
    <dbReference type="NCBI Taxonomy" id="213953"/>
    <lineage>
        <taxon>Eukaryota</taxon>
        <taxon>Metazoa</taxon>
        <taxon>Ecdysozoa</taxon>
        <taxon>Arthropoda</taxon>
        <taxon>Hexapoda</taxon>
        <taxon>Insecta</taxon>
        <taxon>Pterygota</taxon>
        <taxon>Neoptera</taxon>
        <taxon>Endopterygota</taxon>
        <taxon>Lepidoptera</taxon>
        <taxon>Glossata</taxon>
        <taxon>Ditrysia</taxon>
        <taxon>Papilionoidea</taxon>
        <taxon>Papilionidae</taxon>
        <taxon>Parnassiinae</taxon>
        <taxon>Parnassini</taxon>
        <taxon>Parnassius</taxon>
        <taxon>Driopa</taxon>
    </lineage>
</organism>
<keyword evidence="10 14" id="KW-1133">Transmembrane helix</keyword>
<keyword evidence="9" id="KW-0256">Endoplasmic reticulum</keyword>
<evidence type="ECO:0000256" key="9">
    <source>
        <dbReference type="ARBA" id="ARBA00022824"/>
    </source>
</evidence>
<dbReference type="GO" id="GO:0106073">
    <property type="term" value="F:dolichyl pyrophosphate Glc2Man9GlcNAc2 alpha-1,2-glucosyltransferase activity"/>
    <property type="evidence" value="ECO:0007669"/>
    <property type="project" value="UniProtKB-EC"/>
</dbReference>
<dbReference type="Pfam" id="PF04922">
    <property type="entry name" value="DIE2_ALG10"/>
    <property type="match status" value="1"/>
</dbReference>
<feature type="transmembrane region" description="Helical" evidence="14">
    <location>
        <begin position="87"/>
        <end position="108"/>
    </location>
</feature>
<evidence type="ECO:0000256" key="6">
    <source>
        <dbReference type="ARBA" id="ARBA00022676"/>
    </source>
</evidence>
<comment type="caution">
    <text evidence="15">The sequence shown here is derived from an EMBL/GenBank/DDBJ whole genome shotgun (WGS) entry which is preliminary data.</text>
</comment>
<reference evidence="15 16" key="1">
    <citation type="submission" date="2023-11" db="EMBL/GenBank/DDBJ databases">
        <authorList>
            <person name="Hedman E."/>
            <person name="Englund M."/>
            <person name="Stromberg M."/>
            <person name="Nyberg Akerstrom W."/>
            <person name="Nylinder S."/>
            <person name="Jareborg N."/>
            <person name="Kallberg Y."/>
            <person name="Kronander E."/>
        </authorList>
    </citation>
    <scope>NUCLEOTIDE SEQUENCE [LARGE SCALE GENOMIC DNA]</scope>
</reference>
<dbReference type="PANTHER" id="PTHR12989:SF10">
    <property type="entry name" value="DOL-P-GLC:GLC(2)MAN(9)GLCNAC(2)-PP-DOL ALPHA-1,2-GLUCOSYLTRANSFERASE-RELATED"/>
    <property type="match status" value="1"/>
</dbReference>
<dbReference type="Proteomes" id="UP001314205">
    <property type="component" value="Unassembled WGS sequence"/>
</dbReference>
<evidence type="ECO:0000313" key="16">
    <source>
        <dbReference type="Proteomes" id="UP001314205"/>
    </source>
</evidence>
<dbReference type="AlphaFoldDB" id="A0AAV1LRH1"/>
<feature type="transmembrane region" description="Helical" evidence="14">
    <location>
        <begin position="133"/>
        <end position="152"/>
    </location>
</feature>
<accession>A0AAV1LRH1</accession>
<keyword evidence="6" id="KW-0328">Glycosyltransferase</keyword>
<dbReference type="GO" id="GO:0006488">
    <property type="term" value="P:dolichol-linked oligosaccharide biosynthetic process"/>
    <property type="evidence" value="ECO:0007669"/>
    <property type="project" value="InterPro"/>
</dbReference>
<evidence type="ECO:0000256" key="8">
    <source>
        <dbReference type="ARBA" id="ARBA00022692"/>
    </source>
</evidence>
<comment type="catalytic activity">
    <reaction evidence="13">
        <text>an alpha-D-Glc-(1-&gt;3)-alpha-D-Glc-(1-&gt;3)-alpha-D-Man-(1-&gt;2)-alpha-D-Man-(1-&gt;2)-alpha-D-Man-(1-&gt;3)-[alpha-D-Man-(1-&gt;2)-alpha-D-Man-(1-&gt;3)-[alpha-D-Man-(1-&gt;2)-alpha-D-Man-(1-&gt;6)]-alpha-D-Man-(1-&gt;6)]-beta-D-Man-(1-&gt;4)-beta-D-GlcNAc-(1-&gt;4)-alpha-D-GlcNAc-diphospho-di-trans,poly-cis-dolichol + a di-trans,poly-cis-dolichyl beta-D-glucosyl phosphate = a alpha-D-Glc-(1-&gt;2)-alpha-D-Glc-(1-&gt;3)-alpha-D-Glc-(1-&gt;3)-alpha-D-Man-(1-&gt;2)-alpha-D-Man-(1-&gt;2)-alpha-D-Man-(1-&gt;3)-[alpha-D-Man-(1-&gt;2)-alpha-D-Man-(1-&gt;3)-[alpha-D-Man-(1-&gt;2)-alpha-D-Man-(1-&gt;6)]-alpha-D-Man-(1-&gt;6)]-beta-D-Man-(1-&gt;4)-beta-D-GlcNAc-(1-&gt;4)-alpha-D-GlcNAc-diphospho-di-trans,poly-cis-dolichol + a di-trans,poly-cis-dolichyl phosphate + H(+)</text>
        <dbReference type="Rhea" id="RHEA:29543"/>
        <dbReference type="Rhea" id="RHEA-COMP:19498"/>
        <dbReference type="Rhea" id="RHEA-COMP:19502"/>
        <dbReference type="Rhea" id="RHEA-COMP:19512"/>
        <dbReference type="Rhea" id="RHEA-COMP:19522"/>
        <dbReference type="ChEBI" id="CHEBI:15378"/>
        <dbReference type="ChEBI" id="CHEBI:57525"/>
        <dbReference type="ChEBI" id="CHEBI:57683"/>
        <dbReference type="ChEBI" id="CHEBI:132522"/>
        <dbReference type="ChEBI" id="CHEBI:132523"/>
        <dbReference type="EC" id="2.4.1.256"/>
    </reaction>
    <physiologicalReaction direction="left-to-right" evidence="13">
        <dbReference type="Rhea" id="RHEA:29544"/>
    </physiologicalReaction>
</comment>
<evidence type="ECO:0000256" key="14">
    <source>
        <dbReference type="SAM" id="Phobius"/>
    </source>
</evidence>
<comment type="pathway">
    <text evidence="2">Protein modification; protein glycosylation.</text>
</comment>
<sequence length="156" mass="18113">MRNSKYYTLLTVALVTYFGVSKLIFNKIYNTIQTVVDELYHLPQGMSYCNHNFTYWNEKITTPPGLYLVSTAFVSPYLTCNIYNLRFVNLLASCINLLLFSSMLRFIYGSHSESPVKIVLQALNLTILPPMYFFSHIYYTDTLSMTFLLAFYKALL</sequence>
<dbReference type="EMBL" id="CAVLGL010000096">
    <property type="protein sequence ID" value="CAK1597983.1"/>
    <property type="molecule type" value="Genomic_DNA"/>
</dbReference>
<dbReference type="PANTHER" id="PTHR12989">
    <property type="entry name" value="ALPHA-1,2-GLUCOSYLTRANSFERASE ALG10"/>
    <property type="match status" value="1"/>
</dbReference>
<evidence type="ECO:0000256" key="5">
    <source>
        <dbReference type="ARBA" id="ARBA00018512"/>
    </source>
</evidence>
<keyword evidence="16" id="KW-1185">Reference proteome</keyword>
<protein>
    <recommendedName>
        <fullName evidence="5">Dol-P-Glc:Glc(2)Man(9)GlcNAc(2)-PP-Dol alpha-1,2-glucosyltransferase</fullName>
        <ecNumber evidence="4">2.4.1.256</ecNumber>
    </recommendedName>
</protein>
<evidence type="ECO:0000313" key="15">
    <source>
        <dbReference type="EMBL" id="CAK1597983.1"/>
    </source>
</evidence>
<evidence type="ECO:0000256" key="12">
    <source>
        <dbReference type="ARBA" id="ARBA00044727"/>
    </source>
</evidence>
<evidence type="ECO:0000256" key="4">
    <source>
        <dbReference type="ARBA" id="ARBA00011967"/>
    </source>
</evidence>
<proteinExistence type="inferred from homology"/>
<keyword evidence="11 14" id="KW-0472">Membrane</keyword>